<evidence type="ECO:0000313" key="1">
    <source>
        <dbReference type="EMBL" id="CAH1956609.1"/>
    </source>
</evidence>
<dbReference type="AlphaFoldDB" id="A0A9P0JMX7"/>
<sequence>MVELCIACHFPNLENFQQCKHRKIIKYRSLLIYFLIGKLRKRFVRQYWVQTIRLVARVLRKYSFVVLKFQRTRHRPGVKKINSKLNLPKIWGVFCPY</sequence>
<dbReference type="Proteomes" id="UP001152888">
    <property type="component" value="Unassembled WGS sequence"/>
</dbReference>
<gene>
    <name evidence="1" type="ORF">ACAOBT_LOCUS1665</name>
</gene>
<accession>A0A9P0JMX7</accession>
<evidence type="ECO:0000313" key="2">
    <source>
        <dbReference type="Proteomes" id="UP001152888"/>
    </source>
</evidence>
<comment type="caution">
    <text evidence="1">The sequence shown here is derived from an EMBL/GenBank/DDBJ whole genome shotgun (WGS) entry which is preliminary data.</text>
</comment>
<dbReference type="EMBL" id="CAKOFQ010006666">
    <property type="protein sequence ID" value="CAH1956609.1"/>
    <property type="molecule type" value="Genomic_DNA"/>
</dbReference>
<proteinExistence type="predicted"/>
<protein>
    <submittedName>
        <fullName evidence="1">Uncharacterized protein</fullName>
    </submittedName>
</protein>
<reference evidence="1" key="1">
    <citation type="submission" date="2022-03" db="EMBL/GenBank/DDBJ databases">
        <authorList>
            <person name="Sayadi A."/>
        </authorList>
    </citation>
    <scope>NUCLEOTIDE SEQUENCE</scope>
</reference>
<keyword evidence="2" id="KW-1185">Reference proteome</keyword>
<name>A0A9P0JMX7_ACAOB</name>
<organism evidence="1 2">
    <name type="scientific">Acanthoscelides obtectus</name>
    <name type="common">Bean weevil</name>
    <name type="synonym">Bruchus obtectus</name>
    <dbReference type="NCBI Taxonomy" id="200917"/>
    <lineage>
        <taxon>Eukaryota</taxon>
        <taxon>Metazoa</taxon>
        <taxon>Ecdysozoa</taxon>
        <taxon>Arthropoda</taxon>
        <taxon>Hexapoda</taxon>
        <taxon>Insecta</taxon>
        <taxon>Pterygota</taxon>
        <taxon>Neoptera</taxon>
        <taxon>Endopterygota</taxon>
        <taxon>Coleoptera</taxon>
        <taxon>Polyphaga</taxon>
        <taxon>Cucujiformia</taxon>
        <taxon>Chrysomeloidea</taxon>
        <taxon>Chrysomelidae</taxon>
        <taxon>Bruchinae</taxon>
        <taxon>Bruchini</taxon>
        <taxon>Acanthoscelides</taxon>
    </lineage>
</organism>